<keyword evidence="5" id="KW-0967">Endosome</keyword>
<dbReference type="Pfam" id="PF11605">
    <property type="entry name" value="Vps36_ESCRT-II"/>
    <property type="match status" value="1"/>
</dbReference>
<gene>
    <name evidence="8" type="ORF">BCR35DRAFT_50011</name>
</gene>
<dbReference type="InterPro" id="IPR036388">
    <property type="entry name" value="WH-like_DNA-bd_sf"/>
</dbReference>
<dbReference type="GO" id="GO:0032266">
    <property type="term" value="F:phosphatidylinositol-3-phosphate binding"/>
    <property type="evidence" value="ECO:0007669"/>
    <property type="project" value="UniProtKB-UniRule"/>
</dbReference>
<feature type="region of interest" description="Disordered" evidence="6">
    <location>
        <begin position="162"/>
        <end position="228"/>
    </location>
</feature>
<dbReference type="InterPro" id="IPR011993">
    <property type="entry name" value="PH-like_dom_sf"/>
</dbReference>
<dbReference type="InterPro" id="IPR037855">
    <property type="entry name" value="Vps36"/>
</dbReference>
<dbReference type="Gene3D" id="6.10.140.260">
    <property type="match status" value="1"/>
</dbReference>
<dbReference type="STRING" id="106004.A0A1Y2FPU6"/>
<proteinExistence type="inferred from homology"/>
<dbReference type="GO" id="GO:0008270">
    <property type="term" value="F:zinc ion binding"/>
    <property type="evidence" value="ECO:0007669"/>
    <property type="project" value="UniProtKB-KW"/>
</dbReference>
<keyword evidence="2" id="KW-0479">Metal-binding</keyword>
<comment type="subunit">
    <text evidence="5">Component of the endosomal sorting complex required for transport II (ESCRT-II).</text>
</comment>
<evidence type="ECO:0000256" key="6">
    <source>
        <dbReference type="SAM" id="MobiDB-lite"/>
    </source>
</evidence>
<dbReference type="AlphaFoldDB" id="A0A1Y2FPU6"/>
<protein>
    <recommendedName>
        <fullName evidence="5">Vacuolar protein-sorting-associated protein 36</fullName>
    </recommendedName>
    <alternativeName>
        <fullName evidence="5">ESCRT-II complex subunit VPS36</fullName>
    </alternativeName>
</protein>
<keyword evidence="5" id="KW-0963">Cytoplasm</keyword>
<keyword evidence="9" id="KW-1185">Reference proteome</keyword>
<feature type="region of interest" description="Disordered" evidence="6">
    <location>
        <begin position="96"/>
        <end position="131"/>
    </location>
</feature>
<evidence type="ECO:0000313" key="8">
    <source>
        <dbReference type="EMBL" id="ORY86010.1"/>
    </source>
</evidence>
<dbReference type="InParanoid" id="A0A1Y2FPU6"/>
<evidence type="ECO:0000256" key="1">
    <source>
        <dbReference type="ARBA" id="ARBA00009697"/>
    </source>
</evidence>
<keyword evidence="3" id="KW-0863">Zinc-finger</keyword>
<evidence type="ECO:0000256" key="3">
    <source>
        <dbReference type="ARBA" id="ARBA00022771"/>
    </source>
</evidence>
<dbReference type="PROSITE" id="PS51495">
    <property type="entry name" value="GLUE"/>
    <property type="match status" value="1"/>
</dbReference>
<feature type="region of interest" description="Disordered" evidence="6">
    <location>
        <begin position="312"/>
        <end position="338"/>
    </location>
</feature>
<feature type="compositionally biased region" description="Low complexity" evidence="6">
    <location>
        <begin position="103"/>
        <end position="127"/>
    </location>
</feature>
<dbReference type="EMBL" id="MCGR01000015">
    <property type="protein sequence ID" value="ORY86010.1"/>
    <property type="molecule type" value="Genomic_DNA"/>
</dbReference>
<evidence type="ECO:0000259" key="7">
    <source>
        <dbReference type="PROSITE" id="PS51495"/>
    </source>
</evidence>
<dbReference type="PANTHER" id="PTHR13128">
    <property type="entry name" value="VACUOLAR PROTEIN-SORTING-ASSOCIATED PROTEIN 36"/>
    <property type="match status" value="1"/>
</dbReference>
<dbReference type="Pfam" id="PF04157">
    <property type="entry name" value="EAP30"/>
    <property type="match status" value="1"/>
</dbReference>
<dbReference type="GO" id="GO:0043328">
    <property type="term" value="P:protein transport to vacuole involved in ubiquitin-dependent protein catabolic process via the multivesicular body sorting pathway"/>
    <property type="evidence" value="ECO:0007669"/>
    <property type="project" value="UniProtKB-UniRule"/>
</dbReference>
<comment type="function">
    <text evidence="5">Component of the ESCRT-II complex (endosomal sorting complex required for transport II), which is required for multivesicular body (MVB) formation and sorting of endosomal cargo proteins into MVBs.</text>
</comment>
<comment type="similarity">
    <text evidence="1 5">Belongs to the VPS36 family.</text>
</comment>
<dbReference type="Gene3D" id="2.30.29.30">
    <property type="entry name" value="Pleckstrin-homology domain (PH domain)/Phosphotyrosine-binding domain (PTB)"/>
    <property type="match status" value="2"/>
</dbReference>
<feature type="compositionally biased region" description="Low complexity" evidence="6">
    <location>
        <begin position="256"/>
        <end position="270"/>
    </location>
</feature>
<dbReference type="GO" id="GO:0000814">
    <property type="term" value="C:ESCRT II complex"/>
    <property type="evidence" value="ECO:0007669"/>
    <property type="project" value="UniProtKB-UniRule"/>
</dbReference>
<feature type="domain" description="GLUE N-terminal" evidence="7">
    <location>
        <begin position="8"/>
        <end position="315"/>
    </location>
</feature>
<keyword evidence="4" id="KW-0862">Zinc</keyword>
<dbReference type="GO" id="GO:0031902">
    <property type="term" value="C:late endosome membrane"/>
    <property type="evidence" value="ECO:0007669"/>
    <property type="project" value="UniProtKB-UniRule"/>
</dbReference>
<dbReference type="InterPro" id="IPR001876">
    <property type="entry name" value="Znf_RanBP2"/>
</dbReference>
<organism evidence="8 9">
    <name type="scientific">Leucosporidium creatinivorum</name>
    <dbReference type="NCBI Taxonomy" id="106004"/>
    <lineage>
        <taxon>Eukaryota</taxon>
        <taxon>Fungi</taxon>
        <taxon>Dikarya</taxon>
        <taxon>Basidiomycota</taxon>
        <taxon>Pucciniomycotina</taxon>
        <taxon>Microbotryomycetes</taxon>
        <taxon>Leucosporidiales</taxon>
        <taxon>Leucosporidium</taxon>
    </lineage>
</organism>
<evidence type="ECO:0000313" key="9">
    <source>
        <dbReference type="Proteomes" id="UP000193467"/>
    </source>
</evidence>
<keyword evidence="5" id="KW-0653">Protein transport</keyword>
<accession>A0A1Y2FPU6</accession>
<name>A0A1Y2FPU6_9BASI</name>
<dbReference type="FunCoup" id="A0A1Y2FPU6">
    <property type="interactions" value="117"/>
</dbReference>
<feature type="compositionally biased region" description="Gly residues" evidence="6">
    <location>
        <begin position="322"/>
        <end position="338"/>
    </location>
</feature>
<feature type="region of interest" description="Disordered" evidence="6">
    <location>
        <begin position="256"/>
        <end position="277"/>
    </location>
</feature>
<evidence type="ECO:0000256" key="4">
    <source>
        <dbReference type="ARBA" id="ARBA00022833"/>
    </source>
</evidence>
<dbReference type="InterPro" id="IPR040608">
    <property type="entry name" value="Snf8/Vps36"/>
</dbReference>
<dbReference type="InterPro" id="IPR021648">
    <property type="entry name" value="GLUE_dom"/>
</dbReference>
<reference evidence="8 9" key="1">
    <citation type="submission" date="2016-07" db="EMBL/GenBank/DDBJ databases">
        <title>Pervasive Adenine N6-methylation of Active Genes in Fungi.</title>
        <authorList>
            <consortium name="DOE Joint Genome Institute"/>
            <person name="Mondo S.J."/>
            <person name="Dannebaum R.O."/>
            <person name="Kuo R.C."/>
            <person name="Labutti K."/>
            <person name="Haridas S."/>
            <person name="Kuo A."/>
            <person name="Salamov A."/>
            <person name="Ahrendt S.R."/>
            <person name="Lipzen A."/>
            <person name="Sullivan W."/>
            <person name="Andreopoulos W.B."/>
            <person name="Clum A."/>
            <person name="Lindquist E."/>
            <person name="Daum C."/>
            <person name="Ramamoorthy G.K."/>
            <person name="Gryganskyi A."/>
            <person name="Culley D."/>
            <person name="Magnuson J.K."/>
            <person name="James T.Y."/>
            <person name="O'Malley M.A."/>
            <person name="Stajich J.E."/>
            <person name="Spatafora J.W."/>
            <person name="Visel A."/>
            <person name="Grigoriev I.V."/>
        </authorList>
    </citation>
    <scope>NUCLEOTIDE SEQUENCE [LARGE SCALE GENOMIC DNA]</scope>
    <source>
        <strain evidence="8 9">62-1032</strain>
    </source>
</reference>
<sequence>MDRFISLDATAQTLSAHLHPDERLLLHQDGVGLYDGKDKSPPHYDGRLHLTSHRLIFLSSTTPHSASVALDLSLVKQTEYWTGFLKSNPKITLLLAPTPTPSTPSGSNAAATTAGTDDSSSPAAGATTAGGGSRNWICRVCGMKNLPSSLLGAKCSLCGVARDRPSSSSSTSTPLPPSPLPSRTATPRLDRDQYSYSSRSATPPPLPPPPPSKPEPPAPPPTTTTDRRLPCPVCTFLNHHSMSSCEVCDSPLVLPSTTSTPPTLSRSSTPIAEPTSNGGATFVRLSFRKGGERAFYASLKETLGRKEWEWDGGKNGSAKARGGAGAGGNGGEGGGGGGIDAIMRTLDLDTRERDDELDDALKDLNALMGKAKEMILLAQSMNERLSTSTPTPNLSSSTTPAPSNLATTSLLSLGLVSAPITSDQLDSEEKYHHELAKELGKVLVGGGSGPGVGGLMERRGVIGLDEVWCLWNRARGVCTSSFSLVLLSASP</sequence>
<evidence type="ECO:0000256" key="2">
    <source>
        <dbReference type="ARBA" id="ARBA00022723"/>
    </source>
</evidence>
<evidence type="ECO:0000256" key="5">
    <source>
        <dbReference type="RuleBase" id="RU367095"/>
    </source>
</evidence>
<dbReference type="OrthoDB" id="271448at2759"/>
<dbReference type="SMART" id="SM00547">
    <property type="entry name" value="ZnF_RBZ"/>
    <property type="match status" value="2"/>
</dbReference>
<comment type="subcellular location">
    <subcellularLocation>
        <location evidence="5">Cytoplasm</location>
    </subcellularLocation>
    <subcellularLocation>
        <location evidence="5">Endosome</location>
    </subcellularLocation>
</comment>
<comment type="caution">
    <text evidence="8">The sequence shown here is derived from an EMBL/GenBank/DDBJ whole genome shotgun (WGS) entry which is preliminary data.</text>
</comment>
<dbReference type="GO" id="GO:0043130">
    <property type="term" value="F:ubiquitin binding"/>
    <property type="evidence" value="ECO:0007669"/>
    <property type="project" value="UniProtKB-UniRule"/>
</dbReference>
<dbReference type="Gene3D" id="1.10.10.10">
    <property type="entry name" value="Winged helix-like DNA-binding domain superfamily/Winged helix DNA-binding domain"/>
    <property type="match status" value="1"/>
</dbReference>
<dbReference type="PANTHER" id="PTHR13128:SF12">
    <property type="entry name" value="VACUOLAR PROTEIN-SORTING-ASSOCIATED PROTEIN 36"/>
    <property type="match status" value="1"/>
</dbReference>
<feature type="compositionally biased region" description="Pro residues" evidence="6">
    <location>
        <begin position="202"/>
        <end position="222"/>
    </location>
</feature>
<dbReference type="SUPFAM" id="SSF50729">
    <property type="entry name" value="PH domain-like"/>
    <property type="match status" value="2"/>
</dbReference>
<dbReference type="Proteomes" id="UP000193467">
    <property type="component" value="Unassembled WGS sequence"/>
</dbReference>
<keyword evidence="5" id="KW-0813">Transport</keyword>